<dbReference type="SUPFAM" id="SSF52047">
    <property type="entry name" value="RNI-like"/>
    <property type="match status" value="1"/>
</dbReference>
<dbReference type="EMBL" id="JBANRG010000071">
    <property type="protein sequence ID" value="KAK7439794.1"/>
    <property type="molecule type" value="Genomic_DNA"/>
</dbReference>
<dbReference type="Gene3D" id="1.20.1280.50">
    <property type="match status" value="1"/>
</dbReference>
<dbReference type="Proteomes" id="UP001498398">
    <property type="component" value="Unassembled WGS sequence"/>
</dbReference>
<gene>
    <name evidence="1" type="ORF">VKT23_017369</name>
</gene>
<evidence type="ECO:0000313" key="1">
    <source>
        <dbReference type="EMBL" id="KAK7439794.1"/>
    </source>
</evidence>
<keyword evidence="2" id="KW-1185">Reference proteome</keyword>
<protein>
    <recommendedName>
        <fullName evidence="3">F-box domain-containing protein</fullName>
    </recommendedName>
</protein>
<sequence>MICSNCGQETLRLHPASLEDRDVSKQLRSLTGASLASDKEKDRISHYVGDAEQDLVSLDEEIRALKDIRQRVYVNLLKYRSLLAPIRRLPPELLSFIFSLVCEGGNIFGMEFGSSASATGWHWNPSPKSLPALTLSSVCHGWRELTFLTQKIWSHVSLDLSDNLPVLTLRGSQSKLWIWGTKKARSTLLLYLGRSSQSPLKIKLTLNSPKDCLTEGSRGIINYLVQQSHRWQAISLHISKRGFLLNKDLQPLFPTVTHLPMLESFEIKCHRDGGLDLGEAPKLFDIIRNVPRLKHLQLSWIDQSLPPSLGFIPWNQLVSLQLDTCRCTEGLRLLSFCSNLVHVTIDFGIYIDSEVLTSSTLPKLESMWIKISFDTEEVIQSICSYLTLPSLASLTLEGSSGYETEDTVVWPIRSLADFFSRSKCTITSLRLKALSMMGEDVLALLALMPLLTELEIHEPSDMVYSTHMVTTALLRGMTLETHFVVEENSQQNDHLVPKLRRLELYAPYPYVFDLEQLIVMVKSRCVIDSAGADRLRWFVFKTRRADPQADAVDVNSSLQKLLLELGMDHLRVEVGGWL</sequence>
<name>A0ABR1IWH4_9AGAR</name>
<evidence type="ECO:0008006" key="3">
    <source>
        <dbReference type="Google" id="ProtNLM"/>
    </source>
</evidence>
<dbReference type="InterPro" id="IPR032675">
    <property type="entry name" value="LRR_dom_sf"/>
</dbReference>
<reference evidence="1 2" key="1">
    <citation type="submission" date="2024-01" db="EMBL/GenBank/DDBJ databases">
        <title>A draft genome for the cacao thread blight pathogen Marasmiellus scandens.</title>
        <authorList>
            <person name="Baruah I.K."/>
            <person name="Leung J."/>
            <person name="Bukari Y."/>
            <person name="Amoako-Attah I."/>
            <person name="Meinhardt L.W."/>
            <person name="Bailey B.A."/>
            <person name="Cohen S.P."/>
        </authorList>
    </citation>
    <scope>NUCLEOTIDE SEQUENCE [LARGE SCALE GENOMIC DNA]</scope>
    <source>
        <strain evidence="1 2">GH-19</strain>
    </source>
</reference>
<proteinExistence type="predicted"/>
<comment type="caution">
    <text evidence="1">The sequence shown here is derived from an EMBL/GenBank/DDBJ whole genome shotgun (WGS) entry which is preliminary data.</text>
</comment>
<evidence type="ECO:0000313" key="2">
    <source>
        <dbReference type="Proteomes" id="UP001498398"/>
    </source>
</evidence>
<accession>A0ABR1IWH4</accession>
<organism evidence="1 2">
    <name type="scientific">Marasmiellus scandens</name>
    <dbReference type="NCBI Taxonomy" id="2682957"/>
    <lineage>
        <taxon>Eukaryota</taxon>
        <taxon>Fungi</taxon>
        <taxon>Dikarya</taxon>
        <taxon>Basidiomycota</taxon>
        <taxon>Agaricomycotina</taxon>
        <taxon>Agaricomycetes</taxon>
        <taxon>Agaricomycetidae</taxon>
        <taxon>Agaricales</taxon>
        <taxon>Marasmiineae</taxon>
        <taxon>Omphalotaceae</taxon>
        <taxon>Marasmiellus</taxon>
    </lineage>
</organism>
<dbReference type="Gene3D" id="3.80.10.10">
    <property type="entry name" value="Ribonuclease Inhibitor"/>
    <property type="match status" value="1"/>
</dbReference>